<dbReference type="PROSITE" id="PS00211">
    <property type="entry name" value="ABC_TRANSPORTER_1"/>
    <property type="match status" value="1"/>
</dbReference>
<keyword evidence="2" id="KW-0547">Nucleotide-binding</keyword>
<keyword evidence="1" id="KW-0813">Transport</keyword>
<dbReference type="Proteomes" id="UP000177583">
    <property type="component" value="Unassembled WGS sequence"/>
</dbReference>
<dbReference type="GO" id="GO:1903806">
    <property type="term" value="P:L-isoleucine import across plasma membrane"/>
    <property type="evidence" value="ECO:0007669"/>
    <property type="project" value="TreeGrafter"/>
</dbReference>
<dbReference type="PANTHER" id="PTHR45772">
    <property type="entry name" value="CONSERVED COMPONENT OF ABC TRANSPORTER FOR NATURAL AMINO ACIDS-RELATED"/>
    <property type="match status" value="1"/>
</dbReference>
<dbReference type="GO" id="GO:0015192">
    <property type="term" value="F:L-phenylalanine transmembrane transporter activity"/>
    <property type="evidence" value="ECO:0007669"/>
    <property type="project" value="TreeGrafter"/>
</dbReference>
<evidence type="ECO:0000313" key="6">
    <source>
        <dbReference type="Proteomes" id="UP000177583"/>
    </source>
</evidence>
<evidence type="ECO:0000259" key="4">
    <source>
        <dbReference type="PROSITE" id="PS50893"/>
    </source>
</evidence>
<dbReference type="GO" id="GO:0015188">
    <property type="term" value="F:L-isoleucine transmembrane transporter activity"/>
    <property type="evidence" value="ECO:0007669"/>
    <property type="project" value="TreeGrafter"/>
</dbReference>
<dbReference type="PANTHER" id="PTHR45772:SF7">
    <property type="entry name" value="AMINO ACID ABC TRANSPORTER ATP-BINDING PROTEIN"/>
    <property type="match status" value="1"/>
</dbReference>
<dbReference type="SMART" id="SM00382">
    <property type="entry name" value="AAA"/>
    <property type="match status" value="1"/>
</dbReference>
<dbReference type="InterPro" id="IPR003439">
    <property type="entry name" value="ABC_transporter-like_ATP-bd"/>
</dbReference>
<dbReference type="FunFam" id="3.40.50.300:FF:000421">
    <property type="entry name" value="Branched-chain amino acid ABC transporter ATP-binding protein"/>
    <property type="match status" value="1"/>
</dbReference>
<sequence length="261" mass="28656">MNLLEVSGLKKNFGGITALQGVELTLRPREILGLIGPNGAGKTTLFNCLSGQTRPDGGTIRFCPQSRPLNLAGKRPDQVAALGVSRTFQNIRVFGQMRVIENLWVGRHLVTRSGFLGALFKTSRFQKEEAESLELCYRLLEFVGLEGKANLMASELAYGDLRRLEIARALAAEPKLLLLDEPAAGMNLSETATLDQLILKIRQERGIGILLIEHDMKLVMGLCDQVLVLDQGKTLAQGKPEEIRQDPEVIAAYLGLEVEHA</sequence>
<dbReference type="PROSITE" id="PS50893">
    <property type="entry name" value="ABC_TRANSPORTER_2"/>
    <property type="match status" value="1"/>
</dbReference>
<gene>
    <name evidence="5" type="ORF">A2557_00310</name>
</gene>
<keyword evidence="3 5" id="KW-0067">ATP-binding</keyword>
<proteinExistence type="predicted"/>
<dbReference type="GO" id="GO:0016887">
    <property type="term" value="F:ATP hydrolysis activity"/>
    <property type="evidence" value="ECO:0007669"/>
    <property type="project" value="InterPro"/>
</dbReference>
<dbReference type="InterPro" id="IPR017871">
    <property type="entry name" value="ABC_transporter-like_CS"/>
</dbReference>
<dbReference type="InterPro" id="IPR003593">
    <property type="entry name" value="AAA+_ATPase"/>
</dbReference>
<name>A0A1F6GS78_9PROT</name>
<dbReference type="InterPro" id="IPR051120">
    <property type="entry name" value="ABC_AA/LPS_Transport"/>
</dbReference>
<dbReference type="Pfam" id="PF00005">
    <property type="entry name" value="ABC_tran"/>
    <property type="match status" value="1"/>
</dbReference>
<evidence type="ECO:0000256" key="3">
    <source>
        <dbReference type="ARBA" id="ARBA00022840"/>
    </source>
</evidence>
<dbReference type="EMBL" id="MFNF01000040">
    <property type="protein sequence ID" value="OGH01027.1"/>
    <property type="molecule type" value="Genomic_DNA"/>
</dbReference>
<dbReference type="SUPFAM" id="SSF52540">
    <property type="entry name" value="P-loop containing nucleoside triphosphate hydrolases"/>
    <property type="match status" value="1"/>
</dbReference>
<dbReference type="Pfam" id="PF12399">
    <property type="entry name" value="BCA_ABC_TP_C"/>
    <property type="match status" value="1"/>
</dbReference>
<dbReference type="GO" id="GO:0005886">
    <property type="term" value="C:plasma membrane"/>
    <property type="evidence" value="ECO:0007669"/>
    <property type="project" value="TreeGrafter"/>
</dbReference>
<dbReference type="Gene3D" id="3.40.50.300">
    <property type="entry name" value="P-loop containing nucleotide triphosphate hydrolases"/>
    <property type="match status" value="1"/>
</dbReference>
<dbReference type="CDD" id="cd03219">
    <property type="entry name" value="ABC_Mj1267_LivG_branched"/>
    <property type="match status" value="1"/>
</dbReference>
<dbReference type="InterPro" id="IPR027417">
    <property type="entry name" value="P-loop_NTPase"/>
</dbReference>
<dbReference type="GO" id="GO:0015808">
    <property type="term" value="P:L-alanine transport"/>
    <property type="evidence" value="ECO:0007669"/>
    <property type="project" value="TreeGrafter"/>
</dbReference>
<dbReference type="GO" id="GO:0005524">
    <property type="term" value="F:ATP binding"/>
    <property type="evidence" value="ECO:0007669"/>
    <property type="project" value="UniProtKB-KW"/>
</dbReference>
<dbReference type="GO" id="GO:0042941">
    <property type="term" value="P:D-alanine transmembrane transport"/>
    <property type="evidence" value="ECO:0007669"/>
    <property type="project" value="TreeGrafter"/>
</dbReference>
<evidence type="ECO:0000256" key="1">
    <source>
        <dbReference type="ARBA" id="ARBA00022448"/>
    </source>
</evidence>
<evidence type="ECO:0000313" key="5">
    <source>
        <dbReference type="EMBL" id="OGH01027.1"/>
    </source>
</evidence>
<organism evidence="5 6">
    <name type="scientific">Candidatus Lambdaproteobacteria bacterium RIFOXYD2_FULL_56_26</name>
    <dbReference type="NCBI Taxonomy" id="1817773"/>
    <lineage>
        <taxon>Bacteria</taxon>
        <taxon>Pseudomonadati</taxon>
        <taxon>Pseudomonadota</taxon>
        <taxon>Candidatus Lambdaproteobacteria</taxon>
    </lineage>
</organism>
<evidence type="ECO:0000256" key="2">
    <source>
        <dbReference type="ARBA" id="ARBA00022741"/>
    </source>
</evidence>
<dbReference type="GO" id="GO:1903805">
    <property type="term" value="P:L-valine import across plasma membrane"/>
    <property type="evidence" value="ECO:0007669"/>
    <property type="project" value="TreeGrafter"/>
</dbReference>
<comment type="caution">
    <text evidence="5">The sequence shown here is derived from an EMBL/GenBank/DDBJ whole genome shotgun (WGS) entry which is preliminary data.</text>
</comment>
<dbReference type="InterPro" id="IPR032823">
    <property type="entry name" value="BCA_ABC_TP_C"/>
</dbReference>
<protein>
    <submittedName>
        <fullName evidence="5">ABC transporter ATP-binding protein</fullName>
    </submittedName>
</protein>
<dbReference type="AlphaFoldDB" id="A0A1F6GS78"/>
<dbReference type="GO" id="GO:0005304">
    <property type="term" value="F:L-valine transmembrane transporter activity"/>
    <property type="evidence" value="ECO:0007669"/>
    <property type="project" value="TreeGrafter"/>
</dbReference>
<feature type="domain" description="ABC transporter" evidence="4">
    <location>
        <begin position="4"/>
        <end position="256"/>
    </location>
</feature>
<accession>A0A1F6GS78</accession>
<reference evidence="5 6" key="1">
    <citation type="journal article" date="2016" name="Nat. Commun.">
        <title>Thousands of microbial genomes shed light on interconnected biogeochemical processes in an aquifer system.</title>
        <authorList>
            <person name="Anantharaman K."/>
            <person name="Brown C.T."/>
            <person name="Hug L.A."/>
            <person name="Sharon I."/>
            <person name="Castelle C.J."/>
            <person name="Probst A.J."/>
            <person name="Thomas B.C."/>
            <person name="Singh A."/>
            <person name="Wilkins M.J."/>
            <person name="Karaoz U."/>
            <person name="Brodie E.L."/>
            <person name="Williams K.H."/>
            <person name="Hubbard S.S."/>
            <person name="Banfield J.F."/>
        </authorList>
    </citation>
    <scope>NUCLEOTIDE SEQUENCE [LARGE SCALE GENOMIC DNA]</scope>
</reference>